<reference evidence="1 2" key="1">
    <citation type="submission" date="2019-10" db="EMBL/GenBank/DDBJ databases">
        <authorList>
            <person name="Palmer J.M."/>
        </authorList>
    </citation>
    <scope>NUCLEOTIDE SEQUENCE [LARGE SCALE GENOMIC DNA]</scope>
    <source>
        <strain evidence="1 2">TWF694</strain>
    </source>
</reference>
<evidence type="ECO:0000313" key="2">
    <source>
        <dbReference type="Proteomes" id="UP001365542"/>
    </source>
</evidence>
<comment type="caution">
    <text evidence="1">The sequence shown here is derived from an EMBL/GenBank/DDBJ whole genome shotgun (WGS) entry which is preliminary data.</text>
</comment>
<sequence>MSKFHLSFEAKRGFVLSQIRILSQDIVPDQHWNEDIGDTEITSAALEGILQKVNRISRRHYQIFYNSPAIDHVTEQLSVLYQQPNHEFQPNSCLNILEGRADLTQLRTIEKLPEAWPENDDDDGEEVRHQYKILVARLSSMAAGMNNIRAKHKCLLEAKKRIDGLADPSSTIQPNLMFKEGELVSELKRMRILAAKLVNELEGSKPMLQRNVILQK</sequence>
<accession>A0AAV9XDE3</accession>
<dbReference type="GO" id="GO:0031511">
    <property type="term" value="C:Mis6-Sim4 complex"/>
    <property type="evidence" value="ECO:0007669"/>
    <property type="project" value="InterPro"/>
</dbReference>
<dbReference type="AlphaFoldDB" id="A0AAV9XDE3"/>
<dbReference type="PANTHER" id="PTHR42040:SF1">
    <property type="entry name" value="INNER KINETOCHORE SUBUNIT FTA4"/>
    <property type="match status" value="1"/>
</dbReference>
<dbReference type="Proteomes" id="UP001365542">
    <property type="component" value="Unassembled WGS sequence"/>
</dbReference>
<dbReference type="PANTHER" id="PTHR42040">
    <property type="entry name" value="INNER KINETOCHORE SUBUNIT FTA4"/>
    <property type="match status" value="1"/>
</dbReference>
<keyword evidence="2" id="KW-1185">Reference proteome</keyword>
<dbReference type="EMBL" id="JAVHJO010000006">
    <property type="protein sequence ID" value="KAK6539809.1"/>
    <property type="molecule type" value="Genomic_DNA"/>
</dbReference>
<name>A0AAV9XDE3_9PEZI</name>
<gene>
    <name evidence="1" type="ORF">TWF694_009998</name>
</gene>
<dbReference type="Pfam" id="PF13093">
    <property type="entry name" value="FTA4"/>
    <property type="match status" value="1"/>
</dbReference>
<evidence type="ECO:0000313" key="1">
    <source>
        <dbReference type="EMBL" id="KAK6539809.1"/>
    </source>
</evidence>
<organism evidence="1 2">
    <name type="scientific">Orbilia ellipsospora</name>
    <dbReference type="NCBI Taxonomy" id="2528407"/>
    <lineage>
        <taxon>Eukaryota</taxon>
        <taxon>Fungi</taxon>
        <taxon>Dikarya</taxon>
        <taxon>Ascomycota</taxon>
        <taxon>Pezizomycotina</taxon>
        <taxon>Orbiliomycetes</taxon>
        <taxon>Orbiliales</taxon>
        <taxon>Orbiliaceae</taxon>
        <taxon>Orbilia</taxon>
    </lineage>
</organism>
<proteinExistence type="predicted"/>
<protein>
    <submittedName>
        <fullName evidence="1">Uncharacterized protein</fullName>
    </submittedName>
</protein>
<dbReference type="InterPro" id="IPR025207">
    <property type="entry name" value="Sim4_Fta4"/>
</dbReference>